<proteinExistence type="predicted"/>
<dbReference type="InterPro" id="IPR036069">
    <property type="entry name" value="DUF34/NIF3_sf"/>
</dbReference>
<dbReference type="AlphaFoldDB" id="A0A5J4RRZ5"/>
<sequence length="87" mass="9231">LDNASGGVNFKIAEKIGLKNVQILSPKEDNLLKLVTYVPPTHADNVRNALFIAGCGNIGNYDSCSYNSEGKGTFRAKEGANPFCGAI</sequence>
<name>A0A5J4RRZ5_9ZZZZ</name>
<dbReference type="Gene3D" id="3.30.70.120">
    <property type="match status" value="1"/>
</dbReference>
<dbReference type="SUPFAM" id="SSF102705">
    <property type="entry name" value="NIF3 (NGG1p interacting factor 3)-like"/>
    <property type="match status" value="1"/>
</dbReference>
<comment type="caution">
    <text evidence="1">The sequence shown here is derived from an EMBL/GenBank/DDBJ whole genome shotgun (WGS) entry which is preliminary data.</text>
</comment>
<dbReference type="EMBL" id="SNRY01000831">
    <property type="protein sequence ID" value="KAA6336075.1"/>
    <property type="molecule type" value="Genomic_DNA"/>
</dbReference>
<protein>
    <submittedName>
        <fullName evidence="1">Uncharacterized protein</fullName>
    </submittedName>
</protein>
<feature type="non-terminal residue" evidence="1">
    <location>
        <position position="1"/>
    </location>
</feature>
<evidence type="ECO:0000313" key="1">
    <source>
        <dbReference type="EMBL" id="KAA6336075.1"/>
    </source>
</evidence>
<dbReference type="PANTHER" id="PTHR41774">
    <property type="match status" value="1"/>
</dbReference>
<accession>A0A5J4RRZ5</accession>
<reference evidence="1" key="1">
    <citation type="submission" date="2019-03" db="EMBL/GenBank/DDBJ databases">
        <title>Single cell metagenomics reveals metabolic interactions within the superorganism composed of flagellate Streblomastix strix and complex community of Bacteroidetes bacteria on its surface.</title>
        <authorList>
            <person name="Treitli S.C."/>
            <person name="Kolisko M."/>
            <person name="Husnik F."/>
            <person name="Keeling P."/>
            <person name="Hampl V."/>
        </authorList>
    </citation>
    <scope>NUCLEOTIDE SEQUENCE</scope>
    <source>
        <strain evidence="1">STM</strain>
    </source>
</reference>
<organism evidence="1">
    <name type="scientific">termite gut metagenome</name>
    <dbReference type="NCBI Taxonomy" id="433724"/>
    <lineage>
        <taxon>unclassified sequences</taxon>
        <taxon>metagenomes</taxon>
        <taxon>organismal metagenomes</taxon>
    </lineage>
</organism>
<dbReference type="InterPro" id="IPR015867">
    <property type="entry name" value="N-reg_PII/ATP_PRibTrfase_C"/>
</dbReference>
<dbReference type="PANTHER" id="PTHR41774:SF1">
    <property type="entry name" value="NGG1P INTERACTING FACTOR NIF3"/>
    <property type="match status" value="1"/>
</dbReference>
<gene>
    <name evidence="1" type="ORF">EZS27_015757</name>
</gene>